<comment type="caution">
    <text evidence="2">The sequence shown here is derived from an EMBL/GenBank/DDBJ whole genome shotgun (WGS) entry which is preliminary data.</text>
</comment>
<feature type="signal peptide" evidence="1">
    <location>
        <begin position="1"/>
        <end position="21"/>
    </location>
</feature>
<accession>A0A0C2JHK3</accession>
<name>A0A0C2JHK3_THEKT</name>
<dbReference type="EMBL" id="JWZT01002710">
    <property type="protein sequence ID" value="KII68793.1"/>
    <property type="molecule type" value="Genomic_DNA"/>
</dbReference>
<organism evidence="2 3">
    <name type="scientific">Thelohanellus kitauei</name>
    <name type="common">Myxosporean</name>
    <dbReference type="NCBI Taxonomy" id="669202"/>
    <lineage>
        <taxon>Eukaryota</taxon>
        <taxon>Metazoa</taxon>
        <taxon>Cnidaria</taxon>
        <taxon>Myxozoa</taxon>
        <taxon>Myxosporea</taxon>
        <taxon>Bivalvulida</taxon>
        <taxon>Platysporina</taxon>
        <taxon>Myxobolidae</taxon>
        <taxon>Thelohanellus</taxon>
    </lineage>
</organism>
<dbReference type="Proteomes" id="UP000031668">
    <property type="component" value="Unassembled WGS sequence"/>
</dbReference>
<protein>
    <submittedName>
        <fullName evidence="2">Uncharacterized protein</fullName>
    </submittedName>
</protein>
<evidence type="ECO:0000256" key="1">
    <source>
        <dbReference type="SAM" id="SignalP"/>
    </source>
</evidence>
<proteinExistence type="predicted"/>
<sequence length="140" mass="15524">MAIYSIKKIHGLALLIGVVLSTTNRGEYISQKKEHNHGPDINQVNACRVPKPVKKNSRTSQLSTQRIVALNVTGINQSTASALSALPSMTRLCQRTRRDAKTVLTNPNSLALIVLPIESKPCHRGENFYDVIVTQMKIEY</sequence>
<gene>
    <name evidence="2" type="ORF">RF11_12068</name>
</gene>
<evidence type="ECO:0000313" key="3">
    <source>
        <dbReference type="Proteomes" id="UP000031668"/>
    </source>
</evidence>
<keyword evidence="3" id="KW-1185">Reference proteome</keyword>
<reference evidence="2 3" key="1">
    <citation type="journal article" date="2014" name="Genome Biol. Evol.">
        <title>The genome of the myxosporean Thelohanellus kitauei shows adaptations to nutrient acquisition within its fish host.</title>
        <authorList>
            <person name="Yang Y."/>
            <person name="Xiong J."/>
            <person name="Zhou Z."/>
            <person name="Huo F."/>
            <person name="Miao W."/>
            <person name="Ran C."/>
            <person name="Liu Y."/>
            <person name="Zhang J."/>
            <person name="Feng J."/>
            <person name="Wang M."/>
            <person name="Wang M."/>
            <person name="Wang L."/>
            <person name="Yao B."/>
        </authorList>
    </citation>
    <scope>NUCLEOTIDE SEQUENCE [LARGE SCALE GENOMIC DNA]</scope>
    <source>
        <strain evidence="2">Wuqing</strain>
    </source>
</reference>
<feature type="chain" id="PRO_5002151066" evidence="1">
    <location>
        <begin position="22"/>
        <end position="140"/>
    </location>
</feature>
<evidence type="ECO:0000313" key="2">
    <source>
        <dbReference type="EMBL" id="KII68793.1"/>
    </source>
</evidence>
<keyword evidence="1" id="KW-0732">Signal</keyword>
<dbReference type="OrthoDB" id="6613654at2759"/>
<dbReference type="AlphaFoldDB" id="A0A0C2JHK3"/>